<evidence type="ECO:0000256" key="4">
    <source>
        <dbReference type="ARBA" id="ARBA00022692"/>
    </source>
</evidence>
<keyword evidence="2" id="KW-0813">Transport</keyword>
<dbReference type="GO" id="GO:0015293">
    <property type="term" value="F:symporter activity"/>
    <property type="evidence" value="ECO:0007669"/>
    <property type="project" value="UniProtKB-KW"/>
</dbReference>
<keyword evidence="9" id="KW-1185">Reference proteome</keyword>
<dbReference type="InterPro" id="IPR036458">
    <property type="entry name" value="Na:dicarbo_symporter_sf"/>
</dbReference>
<keyword evidence="6 7" id="KW-0472">Membrane</keyword>
<dbReference type="RefSeq" id="WP_185662594.1">
    <property type="nucleotide sequence ID" value="NZ_JACLAW010000002.1"/>
</dbReference>
<feature type="transmembrane region" description="Helical" evidence="7">
    <location>
        <begin position="373"/>
        <end position="391"/>
    </location>
</feature>
<feature type="transmembrane region" description="Helical" evidence="7">
    <location>
        <begin position="94"/>
        <end position="116"/>
    </location>
</feature>
<dbReference type="InterPro" id="IPR001991">
    <property type="entry name" value="Na-dicarboxylate_symporter"/>
</dbReference>
<feature type="transmembrane region" description="Helical" evidence="7">
    <location>
        <begin position="188"/>
        <end position="208"/>
    </location>
</feature>
<feature type="transmembrane region" description="Helical" evidence="7">
    <location>
        <begin position="21"/>
        <end position="40"/>
    </location>
</feature>
<dbReference type="PRINTS" id="PR00173">
    <property type="entry name" value="EDTRNSPORT"/>
</dbReference>
<organism evidence="8 9">
    <name type="scientific">Novosphingobium flavum</name>
    <dbReference type="NCBI Taxonomy" id="1778672"/>
    <lineage>
        <taxon>Bacteria</taxon>
        <taxon>Pseudomonadati</taxon>
        <taxon>Pseudomonadota</taxon>
        <taxon>Alphaproteobacteria</taxon>
        <taxon>Sphingomonadales</taxon>
        <taxon>Sphingomonadaceae</taxon>
        <taxon>Novosphingobium</taxon>
    </lineage>
</organism>
<evidence type="ECO:0000256" key="5">
    <source>
        <dbReference type="ARBA" id="ARBA00022989"/>
    </source>
</evidence>
<feature type="transmembrane region" description="Helical" evidence="7">
    <location>
        <begin position="155"/>
        <end position="176"/>
    </location>
</feature>
<proteinExistence type="predicted"/>
<feature type="transmembrane region" description="Helical" evidence="7">
    <location>
        <begin position="307"/>
        <end position="330"/>
    </location>
</feature>
<dbReference type="Proteomes" id="UP000566813">
    <property type="component" value="Unassembled WGS sequence"/>
</dbReference>
<dbReference type="EMBL" id="JACLAW010000002">
    <property type="protein sequence ID" value="MBC2664331.1"/>
    <property type="molecule type" value="Genomic_DNA"/>
</dbReference>
<gene>
    <name evidence="8" type="ORF">H7F51_02235</name>
</gene>
<feature type="transmembrane region" description="Helical" evidence="7">
    <location>
        <begin position="274"/>
        <end position="295"/>
    </location>
</feature>
<dbReference type="Pfam" id="PF00375">
    <property type="entry name" value="SDF"/>
    <property type="match status" value="1"/>
</dbReference>
<dbReference type="PANTHER" id="PTHR42865:SF7">
    <property type="entry name" value="PROTON_GLUTAMATE-ASPARTATE SYMPORTER"/>
    <property type="match status" value="1"/>
</dbReference>
<name>A0A7X1KKA6_9SPHN</name>
<keyword evidence="5 7" id="KW-1133">Transmembrane helix</keyword>
<evidence type="ECO:0000256" key="1">
    <source>
        <dbReference type="ARBA" id="ARBA00004651"/>
    </source>
</evidence>
<sequence>MQHDTGTGAPDLSAMIPEVKVPAGLTLAGLVGGLVLGLLVGEGGGLSAMIAPLGHLWLRALQMTILPLVVSLLVTGIVQSVAAAEAGPMARRTLGLFVAVLGVGTVMAAVLMPLALDLFPVPQRAAAALQAAAPAASGSLPAFADFLDALLPANVVAAAAGDLVLPVLAFFALFAMATTRLPAAPRDLMANVFAALAATMMVIIGWVLRLAPVGVFALALGVSSAAGSDAIAALAHYIAVVASMGAIVFVAGYGLAVLGGRLALGAFARTMLPVQAMALSTQSSLACLPAMLAACRSLGVRSASADFVLPLAVALFRATSPVMNLAVGIYVARLTGTPLPPAAIAAGVAVAVATTFGTISLPGTISFIASTAPIALAMGVPTGPLGLLVAVEMLPDLMRTLANVTMDVAVTATVDRRSRTA</sequence>
<evidence type="ECO:0000256" key="3">
    <source>
        <dbReference type="ARBA" id="ARBA00022475"/>
    </source>
</evidence>
<feature type="transmembrane region" description="Helical" evidence="7">
    <location>
        <begin position="342"/>
        <end position="361"/>
    </location>
</feature>
<feature type="transmembrane region" description="Helical" evidence="7">
    <location>
        <begin position="60"/>
        <end position="82"/>
    </location>
</feature>
<evidence type="ECO:0000256" key="2">
    <source>
        <dbReference type="ARBA" id="ARBA00022448"/>
    </source>
</evidence>
<dbReference type="Gene3D" id="1.10.3860.10">
    <property type="entry name" value="Sodium:dicarboxylate symporter"/>
    <property type="match status" value="1"/>
</dbReference>
<keyword evidence="3" id="KW-1003">Cell membrane</keyword>
<dbReference type="PANTHER" id="PTHR42865">
    <property type="entry name" value="PROTON/GLUTAMATE-ASPARTATE SYMPORTER"/>
    <property type="match status" value="1"/>
</dbReference>
<dbReference type="GO" id="GO:0005886">
    <property type="term" value="C:plasma membrane"/>
    <property type="evidence" value="ECO:0007669"/>
    <property type="project" value="UniProtKB-SubCell"/>
</dbReference>
<comment type="caution">
    <text evidence="8">The sequence shown here is derived from an EMBL/GenBank/DDBJ whole genome shotgun (WGS) entry which is preliminary data.</text>
</comment>
<comment type="subcellular location">
    <subcellularLocation>
        <location evidence="1">Cell membrane</location>
        <topology evidence="1">Multi-pass membrane protein</topology>
    </subcellularLocation>
</comment>
<protein>
    <submittedName>
        <fullName evidence="8">Cation:dicarboxylase symporter family transporter</fullName>
    </submittedName>
</protein>
<evidence type="ECO:0000313" key="9">
    <source>
        <dbReference type="Proteomes" id="UP000566813"/>
    </source>
</evidence>
<feature type="transmembrane region" description="Helical" evidence="7">
    <location>
        <begin position="246"/>
        <end position="268"/>
    </location>
</feature>
<keyword evidence="4 7" id="KW-0812">Transmembrane</keyword>
<dbReference type="AlphaFoldDB" id="A0A7X1KKA6"/>
<accession>A0A7X1KKA6</accession>
<evidence type="ECO:0000313" key="8">
    <source>
        <dbReference type="EMBL" id="MBC2664331.1"/>
    </source>
</evidence>
<evidence type="ECO:0000256" key="6">
    <source>
        <dbReference type="ARBA" id="ARBA00023136"/>
    </source>
</evidence>
<reference evidence="8 9" key="1">
    <citation type="submission" date="2020-08" db="EMBL/GenBank/DDBJ databases">
        <title>The genome sequence of type strain Novosphingobium flavum NBRC 111647.</title>
        <authorList>
            <person name="Liu Y."/>
        </authorList>
    </citation>
    <scope>NUCLEOTIDE SEQUENCE [LARGE SCALE GENOMIC DNA]</scope>
    <source>
        <strain evidence="8 9">NBRC 111647</strain>
    </source>
</reference>
<dbReference type="SUPFAM" id="SSF118215">
    <property type="entry name" value="Proton glutamate symport protein"/>
    <property type="match status" value="1"/>
</dbReference>
<evidence type="ECO:0000256" key="7">
    <source>
        <dbReference type="SAM" id="Phobius"/>
    </source>
</evidence>